<keyword evidence="2" id="KW-1185">Reference proteome</keyword>
<sequence>MPKTLISLDFGISIENISASKEDKPYYDQKKDFSPYVASNAHDFNDGSRIPVIPLDVVNDETPPDDPLISPGPTVKVGEKTTQDLLPRDEVIGTAVALVAFIKSKKPVFS</sequence>
<organism evidence="1 2">
    <name type="scientific">Smallanthus sonchifolius</name>
    <dbReference type="NCBI Taxonomy" id="185202"/>
    <lineage>
        <taxon>Eukaryota</taxon>
        <taxon>Viridiplantae</taxon>
        <taxon>Streptophyta</taxon>
        <taxon>Embryophyta</taxon>
        <taxon>Tracheophyta</taxon>
        <taxon>Spermatophyta</taxon>
        <taxon>Magnoliopsida</taxon>
        <taxon>eudicotyledons</taxon>
        <taxon>Gunneridae</taxon>
        <taxon>Pentapetalae</taxon>
        <taxon>asterids</taxon>
        <taxon>campanulids</taxon>
        <taxon>Asterales</taxon>
        <taxon>Asteraceae</taxon>
        <taxon>Asteroideae</taxon>
        <taxon>Heliantheae alliance</taxon>
        <taxon>Millerieae</taxon>
        <taxon>Smallanthus</taxon>
    </lineage>
</organism>
<reference evidence="1 2" key="2">
    <citation type="journal article" date="2022" name="Mol. Ecol. Resour.">
        <title>The genomes of chicory, endive, great burdock and yacon provide insights into Asteraceae paleo-polyploidization history and plant inulin production.</title>
        <authorList>
            <person name="Fan W."/>
            <person name="Wang S."/>
            <person name="Wang H."/>
            <person name="Wang A."/>
            <person name="Jiang F."/>
            <person name="Liu H."/>
            <person name="Zhao H."/>
            <person name="Xu D."/>
            <person name="Zhang Y."/>
        </authorList>
    </citation>
    <scope>NUCLEOTIDE SEQUENCE [LARGE SCALE GENOMIC DNA]</scope>
    <source>
        <strain evidence="2">cv. Yunnan</strain>
        <tissue evidence="1">Leaves</tissue>
    </source>
</reference>
<comment type="caution">
    <text evidence="1">The sequence shown here is derived from an EMBL/GenBank/DDBJ whole genome shotgun (WGS) entry which is preliminary data.</text>
</comment>
<name>A0ACB9ASB0_9ASTR</name>
<protein>
    <submittedName>
        <fullName evidence="1">Uncharacterized protein</fullName>
    </submittedName>
</protein>
<dbReference type="EMBL" id="CM042041">
    <property type="protein sequence ID" value="KAI3712836.1"/>
    <property type="molecule type" value="Genomic_DNA"/>
</dbReference>
<dbReference type="Proteomes" id="UP001056120">
    <property type="component" value="Linkage Group LG24"/>
</dbReference>
<gene>
    <name evidence="1" type="ORF">L1987_71403</name>
</gene>
<proteinExistence type="predicted"/>
<accession>A0ACB9ASB0</accession>
<reference evidence="2" key="1">
    <citation type="journal article" date="2022" name="Mol. Ecol. Resour.">
        <title>The genomes of chicory, endive, great burdock and yacon provide insights into Asteraceae palaeo-polyploidization history and plant inulin production.</title>
        <authorList>
            <person name="Fan W."/>
            <person name="Wang S."/>
            <person name="Wang H."/>
            <person name="Wang A."/>
            <person name="Jiang F."/>
            <person name="Liu H."/>
            <person name="Zhao H."/>
            <person name="Xu D."/>
            <person name="Zhang Y."/>
        </authorList>
    </citation>
    <scope>NUCLEOTIDE SEQUENCE [LARGE SCALE GENOMIC DNA]</scope>
    <source>
        <strain evidence="2">cv. Yunnan</strain>
    </source>
</reference>
<evidence type="ECO:0000313" key="2">
    <source>
        <dbReference type="Proteomes" id="UP001056120"/>
    </source>
</evidence>
<evidence type="ECO:0000313" key="1">
    <source>
        <dbReference type="EMBL" id="KAI3712836.1"/>
    </source>
</evidence>